<evidence type="ECO:0000313" key="6">
    <source>
        <dbReference type="Proteomes" id="UP001457282"/>
    </source>
</evidence>
<keyword evidence="1" id="KW-0175">Coiled coil</keyword>
<protein>
    <submittedName>
        <fullName evidence="5">Uncharacterized protein</fullName>
    </submittedName>
</protein>
<gene>
    <name evidence="5" type="ORF">M0R45_013718</name>
</gene>
<dbReference type="InterPro" id="IPR006867">
    <property type="entry name" value="DUF632"/>
</dbReference>
<dbReference type="EMBL" id="JBEDUW010000003">
    <property type="protein sequence ID" value="KAK9936898.1"/>
    <property type="molecule type" value="Genomic_DNA"/>
</dbReference>
<proteinExistence type="predicted"/>
<feature type="domain" description="DUF632" evidence="3">
    <location>
        <begin position="220"/>
        <end position="523"/>
    </location>
</feature>
<feature type="region of interest" description="Disordered" evidence="2">
    <location>
        <begin position="69"/>
        <end position="95"/>
    </location>
</feature>
<dbReference type="AlphaFoldDB" id="A0AAW1XLZ0"/>
<dbReference type="Proteomes" id="UP001457282">
    <property type="component" value="Unassembled WGS sequence"/>
</dbReference>
<dbReference type="Pfam" id="PF04783">
    <property type="entry name" value="DUF630"/>
    <property type="match status" value="1"/>
</dbReference>
<evidence type="ECO:0000256" key="2">
    <source>
        <dbReference type="SAM" id="MobiDB-lite"/>
    </source>
</evidence>
<organism evidence="5 6">
    <name type="scientific">Rubus argutus</name>
    <name type="common">Southern blackberry</name>
    <dbReference type="NCBI Taxonomy" id="59490"/>
    <lineage>
        <taxon>Eukaryota</taxon>
        <taxon>Viridiplantae</taxon>
        <taxon>Streptophyta</taxon>
        <taxon>Embryophyta</taxon>
        <taxon>Tracheophyta</taxon>
        <taxon>Spermatophyta</taxon>
        <taxon>Magnoliopsida</taxon>
        <taxon>eudicotyledons</taxon>
        <taxon>Gunneridae</taxon>
        <taxon>Pentapetalae</taxon>
        <taxon>rosids</taxon>
        <taxon>fabids</taxon>
        <taxon>Rosales</taxon>
        <taxon>Rosaceae</taxon>
        <taxon>Rosoideae</taxon>
        <taxon>Rosoideae incertae sedis</taxon>
        <taxon>Rubus</taxon>
    </lineage>
</organism>
<accession>A0AAW1XLZ0</accession>
<evidence type="ECO:0000256" key="1">
    <source>
        <dbReference type="SAM" id="Coils"/>
    </source>
</evidence>
<dbReference type="Pfam" id="PF04782">
    <property type="entry name" value="DUF632"/>
    <property type="match status" value="1"/>
</dbReference>
<evidence type="ECO:0000313" key="5">
    <source>
        <dbReference type="EMBL" id="KAK9936898.1"/>
    </source>
</evidence>
<evidence type="ECO:0000259" key="4">
    <source>
        <dbReference type="Pfam" id="PF04783"/>
    </source>
</evidence>
<feature type="coiled-coil region" evidence="1">
    <location>
        <begin position="306"/>
        <end position="348"/>
    </location>
</feature>
<keyword evidence="6" id="KW-1185">Reference proteome</keyword>
<feature type="domain" description="DUF630" evidence="4">
    <location>
        <begin position="1"/>
        <end position="59"/>
    </location>
</feature>
<feature type="compositionally biased region" description="Pro residues" evidence="2">
    <location>
        <begin position="74"/>
        <end position="91"/>
    </location>
</feature>
<comment type="caution">
    <text evidence="5">The sequence shown here is derived from an EMBL/GenBank/DDBJ whole genome shotgun (WGS) entry which is preliminary data.</text>
</comment>
<reference evidence="5 6" key="1">
    <citation type="journal article" date="2023" name="G3 (Bethesda)">
        <title>A chromosome-length genome assembly and annotation of blackberry (Rubus argutus, cv. 'Hillquist').</title>
        <authorList>
            <person name="Bruna T."/>
            <person name="Aryal R."/>
            <person name="Dudchenko O."/>
            <person name="Sargent D.J."/>
            <person name="Mead D."/>
            <person name="Buti M."/>
            <person name="Cavallini A."/>
            <person name="Hytonen T."/>
            <person name="Andres J."/>
            <person name="Pham M."/>
            <person name="Weisz D."/>
            <person name="Mascagni F."/>
            <person name="Usai G."/>
            <person name="Natali L."/>
            <person name="Bassil N."/>
            <person name="Fernandez G.E."/>
            <person name="Lomsadze A."/>
            <person name="Armour M."/>
            <person name="Olukolu B."/>
            <person name="Poorten T."/>
            <person name="Britton C."/>
            <person name="Davik J."/>
            <person name="Ashrafi H."/>
            <person name="Aiden E.L."/>
            <person name="Borodovsky M."/>
            <person name="Worthington M."/>
        </authorList>
    </citation>
    <scope>NUCLEOTIDE SEQUENCE [LARGE SCALE GENOMIC DNA]</scope>
    <source>
        <strain evidence="5">PI 553951</strain>
    </source>
</reference>
<dbReference type="PANTHER" id="PTHR21450:SF21">
    <property type="entry name" value="REDUCTASE SUBUNIT C, PUTATIVE (DUF630 AND DUF632)-RELATED"/>
    <property type="match status" value="1"/>
</dbReference>
<dbReference type="InterPro" id="IPR006868">
    <property type="entry name" value="DUF630"/>
</dbReference>
<dbReference type="PANTHER" id="PTHR21450">
    <property type="entry name" value="PROTEIN ALTERED PHOSPHATE STARVATION RESPONSE 1"/>
    <property type="match status" value="1"/>
</dbReference>
<name>A0AAW1XLZ0_RUBAR</name>
<sequence length="591" mass="67948">MGGVASRINKEERVRICKERRKLMKQLVRFRGEFADAQLVYLRALRNTGATLRQFTESESLELETTTYGLALPSSPPPPLPPSPPPPPPLSPDLRKLDIDQKEEVGLEESMENIEDDISTPPPPPLPDLSPWNIFGSSSPHYQKHDETVEPHEEEKWAETKMDFEEDEQEEETVANVVNLLPKKLQLVESIEDSSSMMRWPYPKDSAVTTMVLRKSKRTLEGIAKELDDYFLKSSAGLKEIAVLMEIKGGNTFLPQSTNENKRKRCNSAKVFSALSWSRSARSLQYSRDAVESSGPSDPCKPGAHCITLRKLYEEEKKLYKEVKEEELTKLEYERKSKLLQKQEEENQDCSKSEKTRFSVENLESDILRLQESISSTCSSIVKLIDNELYPQLCTLTSGILHIWRTMHECHRVQNYVSQQLNNLTDIQKIDLSTTYHRQAAIQLESEVSCWNNSFSEAIKSQQDYVRTLCRWIQLTDNLVDDHRQSLYSSAVRHLCEQWQLALDKSPNKEAAEAIKSLLSAIHRICQQQEEEHNQQKKWEKLEKRLQRELYSLADLEKKDGAELHRWRYGMEAICSDTMPADSSDGEVQVS</sequence>
<evidence type="ECO:0000259" key="3">
    <source>
        <dbReference type="Pfam" id="PF04782"/>
    </source>
</evidence>